<dbReference type="Proteomes" id="UP000593572">
    <property type="component" value="Unassembled WGS sequence"/>
</dbReference>
<gene>
    <name evidence="2" type="ORF">Golob_002622</name>
</gene>
<evidence type="ECO:0000313" key="3">
    <source>
        <dbReference type="Proteomes" id="UP000593572"/>
    </source>
</evidence>
<comment type="caution">
    <text evidence="2">The sequence shown here is derived from an EMBL/GenBank/DDBJ whole genome shotgun (WGS) entry which is preliminary data.</text>
</comment>
<organism evidence="2 3">
    <name type="scientific">Gossypium lobatum</name>
    <dbReference type="NCBI Taxonomy" id="34289"/>
    <lineage>
        <taxon>Eukaryota</taxon>
        <taxon>Viridiplantae</taxon>
        <taxon>Streptophyta</taxon>
        <taxon>Embryophyta</taxon>
        <taxon>Tracheophyta</taxon>
        <taxon>Spermatophyta</taxon>
        <taxon>Magnoliopsida</taxon>
        <taxon>eudicotyledons</taxon>
        <taxon>Gunneridae</taxon>
        <taxon>Pentapetalae</taxon>
        <taxon>rosids</taxon>
        <taxon>malvids</taxon>
        <taxon>Malvales</taxon>
        <taxon>Malvaceae</taxon>
        <taxon>Malvoideae</taxon>
        <taxon>Gossypium</taxon>
    </lineage>
</organism>
<dbReference type="InterPro" id="IPR036397">
    <property type="entry name" value="RNaseH_sf"/>
</dbReference>
<feature type="non-terminal residue" evidence="2">
    <location>
        <position position="162"/>
    </location>
</feature>
<feature type="domain" description="RNase H type-1" evidence="1">
    <location>
        <begin position="22"/>
        <end position="117"/>
    </location>
</feature>
<dbReference type="Gene3D" id="3.30.420.10">
    <property type="entry name" value="Ribonuclease H-like superfamily/Ribonuclease H"/>
    <property type="match status" value="1"/>
</dbReference>
<protein>
    <recommendedName>
        <fullName evidence="1">RNase H type-1 domain-containing protein</fullName>
    </recommendedName>
</protein>
<dbReference type="EMBL" id="JABEZX010000012">
    <property type="protein sequence ID" value="MBA0572268.1"/>
    <property type="molecule type" value="Genomic_DNA"/>
</dbReference>
<accession>A0A7J8N5I3</accession>
<proteinExistence type="predicted"/>
<dbReference type="InterPro" id="IPR012337">
    <property type="entry name" value="RNaseH-like_sf"/>
</dbReference>
<evidence type="ECO:0000259" key="1">
    <source>
        <dbReference type="Pfam" id="PF13456"/>
    </source>
</evidence>
<dbReference type="InterPro" id="IPR052929">
    <property type="entry name" value="RNase_H-like_EbsB-rel"/>
</dbReference>
<dbReference type="SUPFAM" id="SSF53098">
    <property type="entry name" value="Ribonuclease H-like"/>
    <property type="match status" value="1"/>
</dbReference>
<dbReference type="PANTHER" id="PTHR47074">
    <property type="entry name" value="BNAC02G40300D PROTEIN"/>
    <property type="match status" value="1"/>
</dbReference>
<dbReference type="Pfam" id="PF13456">
    <property type="entry name" value="RVT_3"/>
    <property type="match status" value="1"/>
</dbReference>
<dbReference type="InterPro" id="IPR044730">
    <property type="entry name" value="RNase_H-like_dom_plant"/>
</dbReference>
<dbReference type="GO" id="GO:0003676">
    <property type="term" value="F:nucleic acid binding"/>
    <property type="evidence" value="ECO:0007669"/>
    <property type="project" value="InterPro"/>
</dbReference>
<reference evidence="2 3" key="1">
    <citation type="journal article" date="2019" name="Genome Biol. Evol.">
        <title>Insights into the evolution of the New World diploid cottons (Gossypium, subgenus Houzingenia) based on genome sequencing.</title>
        <authorList>
            <person name="Grover C.E."/>
            <person name="Arick M.A. 2nd"/>
            <person name="Thrash A."/>
            <person name="Conover J.L."/>
            <person name="Sanders W.S."/>
            <person name="Peterson D.G."/>
            <person name="Frelichowski J.E."/>
            <person name="Scheffler J.A."/>
            <person name="Scheffler B.E."/>
            <person name="Wendel J.F."/>
        </authorList>
    </citation>
    <scope>NUCLEOTIDE SEQUENCE [LARGE SCALE GENOMIC DNA]</scope>
    <source>
        <strain evidence="2">157</strain>
        <tissue evidence="2">Leaf</tissue>
    </source>
</reference>
<sequence>MLTRNCTVPEWVPPRDPFVHFNFDAAYDPKEFTSGLGLVARNIRGEILATKSTLHVGVVSPFAAEALACVQAVALGRSMGVDMVEIEGDSLSIIKKCKAKEQDISEVGALIEIFRKSKEFEERSRNVLGWKCSGLHKVTGLEDSTGTRTRLRASLDGRCVYL</sequence>
<dbReference type="InterPro" id="IPR002156">
    <property type="entry name" value="RNaseH_domain"/>
</dbReference>
<keyword evidence="3" id="KW-1185">Reference proteome</keyword>
<dbReference type="CDD" id="cd06222">
    <property type="entry name" value="RNase_H_like"/>
    <property type="match status" value="1"/>
</dbReference>
<evidence type="ECO:0000313" key="2">
    <source>
        <dbReference type="EMBL" id="MBA0572268.1"/>
    </source>
</evidence>
<name>A0A7J8N5I3_9ROSI</name>
<dbReference type="GO" id="GO:0004523">
    <property type="term" value="F:RNA-DNA hybrid ribonuclease activity"/>
    <property type="evidence" value="ECO:0007669"/>
    <property type="project" value="InterPro"/>
</dbReference>
<dbReference type="AlphaFoldDB" id="A0A7J8N5I3"/>
<dbReference type="PANTHER" id="PTHR47074:SF61">
    <property type="entry name" value="RNASE H TYPE-1 DOMAIN-CONTAINING PROTEIN"/>
    <property type="match status" value="1"/>
</dbReference>